<organism evidence="15 16">
    <name type="scientific">Anaerosolibacter carboniphilus</name>
    <dbReference type="NCBI Taxonomy" id="1417629"/>
    <lineage>
        <taxon>Bacteria</taxon>
        <taxon>Bacillati</taxon>
        <taxon>Bacillota</taxon>
        <taxon>Clostridia</taxon>
        <taxon>Peptostreptococcales</taxon>
        <taxon>Thermotaleaceae</taxon>
        <taxon>Anaerosolibacter</taxon>
    </lineage>
</organism>
<evidence type="ECO:0000256" key="13">
    <source>
        <dbReference type="RuleBase" id="RU000578"/>
    </source>
</evidence>
<dbReference type="GO" id="GO:0005524">
    <property type="term" value="F:ATP binding"/>
    <property type="evidence" value="ECO:0007669"/>
    <property type="project" value="UniProtKB-UniRule"/>
</dbReference>
<keyword evidence="4 12" id="KW-0963">Cytoplasm</keyword>
<dbReference type="GO" id="GO:0009432">
    <property type="term" value="P:SOS response"/>
    <property type="evidence" value="ECO:0007669"/>
    <property type="project" value="UniProtKB-UniRule"/>
</dbReference>
<evidence type="ECO:0000256" key="9">
    <source>
        <dbReference type="ARBA" id="ARBA00023125"/>
    </source>
</evidence>
<evidence type="ECO:0000256" key="4">
    <source>
        <dbReference type="ARBA" id="ARBA00022490"/>
    </source>
</evidence>
<reference evidence="15 16" key="1">
    <citation type="submission" date="2020-08" db="EMBL/GenBank/DDBJ databases">
        <title>Genomic Encyclopedia of Type Strains, Phase IV (KMG-IV): sequencing the most valuable type-strain genomes for metagenomic binning, comparative biology and taxonomic classification.</title>
        <authorList>
            <person name="Goeker M."/>
        </authorList>
    </citation>
    <scope>NUCLEOTIDE SEQUENCE [LARGE SCALE GENOMIC DNA]</scope>
    <source>
        <strain evidence="15 16">DSM 103526</strain>
    </source>
</reference>
<dbReference type="Gene3D" id="1.20.1050.90">
    <property type="entry name" value="RecF/RecN/SMC, N-terminal domain"/>
    <property type="match status" value="1"/>
</dbReference>
<sequence>MYLRKLKLINFRNYHQLDLKLHPKMNVFIGDNAQGKTNILEAIYMTGTGKSFRTSKEREIIKMDKDKSYIHVEGEKKYTSVSVEIKLEENKKKQMKVNGVTLTKNVDLLSNVHVIVFSPEDLKLVKEGPVERRKFMDIEISNMKPRYYHQLGQYNRVLIQRNNLLKKIHHDRKYMATLDIWDEKLVELGTSIMKERIKFILRLNTLSRLLHRKITDNKENLEIKYMSNIKEVHDEERIQHYFHRDLKKVLDIDIQRGTTTVGPHRDDLGVYVNGIDIRIFGSQGQQRTSALALKLAEIELMKAETGEYPILLLDDVMSELDVKRQAFLVKSLRDIQTFITTTDLNALSTLNLEAKNIYYVEKATVRQNDEKDINELKSK</sequence>
<gene>
    <name evidence="12" type="primary">recF</name>
    <name evidence="15" type="ORF">HNQ80_004190</name>
</gene>
<dbReference type="RefSeq" id="WP_184312554.1">
    <property type="nucleotide sequence ID" value="NZ_JACHEN010000032.1"/>
</dbReference>
<name>A0A841KX86_9FIRM</name>
<evidence type="ECO:0000259" key="14">
    <source>
        <dbReference type="Pfam" id="PF02463"/>
    </source>
</evidence>
<dbReference type="PANTHER" id="PTHR32182:SF0">
    <property type="entry name" value="DNA REPLICATION AND REPAIR PROTEIN RECF"/>
    <property type="match status" value="1"/>
</dbReference>
<dbReference type="GO" id="GO:0005737">
    <property type="term" value="C:cytoplasm"/>
    <property type="evidence" value="ECO:0007669"/>
    <property type="project" value="UniProtKB-SubCell"/>
</dbReference>
<evidence type="ECO:0000313" key="15">
    <source>
        <dbReference type="EMBL" id="MBB6218051.1"/>
    </source>
</evidence>
<comment type="function">
    <text evidence="12 13">The RecF protein is involved in DNA metabolism; it is required for DNA replication and normal SOS inducibility. RecF binds preferentially to single-stranded, linear DNA. It also seems to bind ATP.</text>
</comment>
<evidence type="ECO:0000256" key="7">
    <source>
        <dbReference type="ARBA" id="ARBA00022763"/>
    </source>
</evidence>
<dbReference type="InterPro" id="IPR001238">
    <property type="entry name" value="DNA-binding_RecF"/>
</dbReference>
<dbReference type="HAMAP" id="MF_00365">
    <property type="entry name" value="RecF"/>
    <property type="match status" value="1"/>
</dbReference>
<dbReference type="InterPro" id="IPR018078">
    <property type="entry name" value="DNA-binding_RecF_CS"/>
</dbReference>
<evidence type="ECO:0000256" key="3">
    <source>
        <dbReference type="ARBA" id="ARBA00020170"/>
    </source>
</evidence>
<keyword evidence="16" id="KW-1185">Reference proteome</keyword>
<dbReference type="Proteomes" id="UP000579281">
    <property type="component" value="Unassembled WGS sequence"/>
</dbReference>
<evidence type="ECO:0000256" key="10">
    <source>
        <dbReference type="ARBA" id="ARBA00023204"/>
    </source>
</evidence>
<keyword evidence="11 12" id="KW-0742">SOS response</keyword>
<dbReference type="InterPro" id="IPR003395">
    <property type="entry name" value="RecF/RecN/SMC_N"/>
</dbReference>
<proteinExistence type="inferred from homology"/>
<keyword evidence="10 12" id="KW-0234">DNA repair</keyword>
<feature type="binding site" evidence="12">
    <location>
        <begin position="30"/>
        <end position="37"/>
    </location>
    <ligand>
        <name>ATP</name>
        <dbReference type="ChEBI" id="CHEBI:30616"/>
    </ligand>
</feature>
<accession>A0A841KX86</accession>
<dbReference type="NCBIfam" id="TIGR00611">
    <property type="entry name" value="recf"/>
    <property type="match status" value="1"/>
</dbReference>
<dbReference type="EMBL" id="JACHEN010000032">
    <property type="protein sequence ID" value="MBB6218051.1"/>
    <property type="molecule type" value="Genomic_DNA"/>
</dbReference>
<comment type="subcellular location">
    <subcellularLocation>
        <location evidence="1 12 13">Cytoplasm</location>
    </subcellularLocation>
</comment>
<dbReference type="PROSITE" id="PS00618">
    <property type="entry name" value="RECF_2"/>
    <property type="match status" value="1"/>
</dbReference>
<dbReference type="GO" id="GO:0006260">
    <property type="term" value="P:DNA replication"/>
    <property type="evidence" value="ECO:0007669"/>
    <property type="project" value="UniProtKB-UniRule"/>
</dbReference>
<dbReference type="InterPro" id="IPR027417">
    <property type="entry name" value="P-loop_NTPase"/>
</dbReference>
<dbReference type="AlphaFoldDB" id="A0A841KX86"/>
<keyword evidence="8 12" id="KW-0067">ATP-binding</keyword>
<keyword evidence="9 12" id="KW-0238">DNA-binding</keyword>
<dbReference type="InterPro" id="IPR042174">
    <property type="entry name" value="RecF_2"/>
</dbReference>
<dbReference type="GO" id="GO:0006302">
    <property type="term" value="P:double-strand break repair"/>
    <property type="evidence" value="ECO:0007669"/>
    <property type="project" value="TreeGrafter"/>
</dbReference>
<dbReference type="PANTHER" id="PTHR32182">
    <property type="entry name" value="DNA REPLICATION AND REPAIR PROTEIN RECF"/>
    <property type="match status" value="1"/>
</dbReference>
<evidence type="ECO:0000256" key="12">
    <source>
        <dbReference type="HAMAP-Rule" id="MF_00365"/>
    </source>
</evidence>
<dbReference type="GO" id="GO:0003697">
    <property type="term" value="F:single-stranded DNA binding"/>
    <property type="evidence" value="ECO:0007669"/>
    <property type="project" value="UniProtKB-UniRule"/>
</dbReference>
<evidence type="ECO:0000256" key="11">
    <source>
        <dbReference type="ARBA" id="ARBA00023236"/>
    </source>
</evidence>
<evidence type="ECO:0000256" key="1">
    <source>
        <dbReference type="ARBA" id="ARBA00004496"/>
    </source>
</evidence>
<dbReference type="CDD" id="cd03242">
    <property type="entry name" value="ABC_RecF"/>
    <property type="match status" value="1"/>
</dbReference>
<protein>
    <recommendedName>
        <fullName evidence="3 12">DNA replication and repair protein RecF</fullName>
    </recommendedName>
</protein>
<keyword evidence="5 12" id="KW-0235">DNA replication</keyword>
<dbReference type="Pfam" id="PF02463">
    <property type="entry name" value="SMC_N"/>
    <property type="match status" value="1"/>
</dbReference>
<dbReference type="Gene3D" id="3.40.50.300">
    <property type="entry name" value="P-loop containing nucleotide triphosphate hydrolases"/>
    <property type="match status" value="1"/>
</dbReference>
<feature type="domain" description="RecF/RecN/SMC N-terminal" evidence="14">
    <location>
        <begin position="2"/>
        <end position="350"/>
    </location>
</feature>
<dbReference type="GO" id="GO:0000731">
    <property type="term" value="P:DNA synthesis involved in DNA repair"/>
    <property type="evidence" value="ECO:0007669"/>
    <property type="project" value="TreeGrafter"/>
</dbReference>
<evidence type="ECO:0000256" key="5">
    <source>
        <dbReference type="ARBA" id="ARBA00022705"/>
    </source>
</evidence>
<dbReference type="SUPFAM" id="SSF52540">
    <property type="entry name" value="P-loop containing nucleoside triphosphate hydrolases"/>
    <property type="match status" value="1"/>
</dbReference>
<keyword evidence="7 12" id="KW-0227">DNA damage</keyword>
<comment type="caution">
    <text evidence="15">The sequence shown here is derived from an EMBL/GenBank/DDBJ whole genome shotgun (WGS) entry which is preliminary data.</text>
</comment>
<evidence type="ECO:0000256" key="8">
    <source>
        <dbReference type="ARBA" id="ARBA00022840"/>
    </source>
</evidence>
<comment type="similarity">
    <text evidence="2 12 13">Belongs to the RecF family.</text>
</comment>
<evidence type="ECO:0000256" key="6">
    <source>
        <dbReference type="ARBA" id="ARBA00022741"/>
    </source>
</evidence>
<evidence type="ECO:0000313" key="16">
    <source>
        <dbReference type="Proteomes" id="UP000579281"/>
    </source>
</evidence>
<evidence type="ECO:0000256" key="2">
    <source>
        <dbReference type="ARBA" id="ARBA00008016"/>
    </source>
</evidence>
<keyword evidence="6 12" id="KW-0547">Nucleotide-binding</keyword>
<dbReference type="PROSITE" id="PS00617">
    <property type="entry name" value="RECF_1"/>
    <property type="match status" value="1"/>
</dbReference>